<gene>
    <name evidence="2" type="ORF">mRhiFer1_008306</name>
</gene>
<dbReference type="EMBL" id="JACAGC010000012">
    <property type="protein sequence ID" value="KAF6327605.1"/>
    <property type="molecule type" value="Genomic_DNA"/>
</dbReference>
<feature type="region of interest" description="Disordered" evidence="1">
    <location>
        <begin position="1"/>
        <end position="60"/>
    </location>
</feature>
<evidence type="ECO:0000256" key="1">
    <source>
        <dbReference type="SAM" id="MobiDB-lite"/>
    </source>
</evidence>
<accession>A0A7J7VQX4</accession>
<sequence>MGGTDVSDNDKDKGTHDHKGASCEGQKLIDGSQSRRALPVAGGDTKVDDVGPTDGEAGHENHVGEQVEVGYHPGCYQQQETAPGVHGHGVMQWVTHGHIAVNGHGGQEETVSDSTGHEEVHLGEALGKGDLLALAQHVFQHFGHDDIYKADVHKDRLERKKYVGVWRQASPRWL</sequence>
<protein>
    <submittedName>
        <fullName evidence="2">Uncharacterized protein</fullName>
    </submittedName>
</protein>
<reference evidence="2 3" key="1">
    <citation type="journal article" date="2020" name="Nature">
        <title>Six reference-quality genomes reveal evolution of bat adaptations.</title>
        <authorList>
            <person name="Jebb D."/>
            <person name="Huang Z."/>
            <person name="Pippel M."/>
            <person name="Hughes G.M."/>
            <person name="Lavrichenko K."/>
            <person name="Devanna P."/>
            <person name="Winkler S."/>
            <person name="Jermiin L.S."/>
            <person name="Skirmuntt E.C."/>
            <person name="Katzourakis A."/>
            <person name="Burkitt-Gray L."/>
            <person name="Ray D.A."/>
            <person name="Sullivan K.A.M."/>
            <person name="Roscito J.G."/>
            <person name="Kirilenko B.M."/>
            <person name="Davalos L.M."/>
            <person name="Corthals A.P."/>
            <person name="Power M.L."/>
            <person name="Jones G."/>
            <person name="Ransome R.D."/>
            <person name="Dechmann D.K.N."/>
            <person name="Locatelli A.G."/>
            <person name="Puechmaille S.J."/>
            <person name="Fedrigo O."/>
            <person name="Jarvis E.D."/>
            <person name="Hiller M."/>
            <person name="Vernes S.C."/>
            <person name="Myers E.W."/>
            <person name="Teeling E.C."/>
        </authorList>
    </citation>
    <scope>NUCLEOTIDE SEQUENCE [LARGE SCALE GENOMIC DNA]</scope>
    <source>
        <strain evidence="2">MRhiFer1</strain>
        <tissue evidence="2">Lung</tissue>
    </source>
</reference>
<dbReference type="Proteomes" id="UP000585614">
    <property type="component" value="Unassembled WGS sequence"/>
</dbReference>
<dbReference type="AlphaFoldDB" id="A0A7J7VQX4"/>
<evidence type="ECO:0000313" key="3">
    <source>
        <dbReference type="Proteomes" id="UP000585614"/>
    </source>
</evidence>
<comment type="caution">
    <text evidence="2">The sequence shown here is derived from an EMBL/GenBank/DDBJ whole genome shotgun (WGS) entry which is preliminary data.</text>
</comment>
<evidence type="ECO:0000313" key="2">
    <source>
        <dbReference type="EMBL" id="KAF6327605.1"/>
    </source>
</evidence>
<proteinExistence type="predicted"/>
<organism evidence="2 3">
    <name type="scientific">Rhinolophus ferrumequinum</name>
    <name type="common">Greater horseshoe bat</name>
    <dbReference type="NCBI Taxonomy" id="59479"/>
    <lineage>
        <taxon>Eukaryota</taxon>
        <taxon>Metazoa</taxon>
        <taxon>Chordata</taxon>
        <taxon>Craniata</taxon>
        <taxon>Vertebrata</taxon>
        <taxon>Euteleostomi</taxon>
        <taxon>Mammalia</taxon>
        <taxon>Eutheria</taxon>
        <taxon>Laurasiatheria</taxon>
        <taxon>Chiroptera</taxon>
        <taxon>Yinpterochiroptera</taxon>
        <taxon>Rhinolophoidea</taxon>
        <taxon>Rhinolophidae</taxon>
        <taxon>Rhinolophinae</taxon>
        <taxon>Rhinolophus</taxon>
    </lineage>
</organism>
<feature type="compositionally biased region" description="Basic and acidic residues" evidence="1">
    <location>
        <begin position="8"/>
        <end position="21"/>
    </location>
</feature>
<name>A0A7J7VQX4_RHIFE</name>